<dbReference type="PANTHER" id="PTHR10887">
    <property type="entry name" value="DNA2/NAM7 HELICASE FAMILY"/>
    <property type="match status" value="1"/>
</dbReference>
<keyword evidence="5" id="KW-1185">Reference proteome</keyword>
<dbReference type="SUPFAM" id="SSF52540">
    <property type="entry name" value="P-loop containing nucleoside triphosphate hydrolases"/>
    <property type="match status" value="1"/>
</dbReference>
<dbReference type="GO" id="GO:0004386">
    <property type="term" value="F:helicase activity"/>
    <property type="evidence" value="ECO:0007669"/>
    <property type="project" value="InterPro"/>
</dbReference>
<sequence>MIPFGLLVIDEAVQLKECETLIPLQLPGIQYAVLIGDEHQLLATIISKVSEEVEFGISMFERLVSLGHKKHLLNVQYRMHPSISLFLNTEFYNKQISYAPNVNESTYKRHILQGNMFGCLSFINAANGKETLINNGSVWKKLVIDTKYRGCFFNANDDEGLSNEIINSMIELDQLDDFLNGDLLFKGVRWKLLMESQLKMTSWPLYIDKKGLSITKDICSGKGLSTTKAGGPLRHNSFSDPEPEYRGYPKINSRGLDLRRFEPLVDDDDVPQSNDSFETIRTDVPPSNELSIPE</sequence>
<dbReference type="Proteomes" id="UP000541444">
    <property type="component" value="Unassembled WGS sequence"/>
</dbReference>
<dbReference type="InterPro" id="IPR045055">
    <property type="entry name" value="DNA2/NAM7-like"/>
</dbReference>
<gene>
    <name evidence="4" type="ORF">GIB67_011301</name>
</gene>
<dbReference type="PANTHER" id="PTHR10887:SF522">
    <property type="entry name" value="P-LOOP CONTAINING NUCLEOSIDE TRIPHOSPHATE HYDROLASES SUPERFAMILY PROTEIN"/>
    <property type="match status" value="1"/>
</dbReference>
<evidence type="ECO:0000313" key="5">
    <source>
        <dbReference type="Proteomes" id="UP000541444"/>
    </source>
</evidence>
<reference evidence="4 5" key="1">
    <citation type="journal article" date="2020" name="IScience">
        <title>Genome Sequencing of the Endangered Kingdonia uniflora (Circaeasteraceae, Ranunculales) Reveals Potential Mechanisms of Evolutionary Specialization.</title>
        <authorList>
            <person name="Sun Y."/>
            <person name="Deng T."/>
            <person name="Zhang A."/>
            <person name="Moore M.J."/>
            <person name="Landis J.B."/>
            <person name="Lin N."/>
            <person name="Zhang H."/>
            <person name="Zhang X."/>
            <person name="Huang J."/>
            <person name="Zhang X."/>
            <person name="Sun H."/>
            <person name="Wang H."/>
        </authorList>
    </citation>
    <scope>NUCLEOTIDE SEQUENCE [LARGE SCALE GENOMIC DNA]</scope>
    <source>
        <strain evidence="4">TB1705</strain>
        <tissue evidence="4">Leaf</tissue>
    </source>
</reference>
<feature type="region of interest" description="Disordered" evidence="1">
    <location>
        <begin position="265"/>
        <end position="294"/>
    </location>
</feature>
<protein>
    <submittedName>
        <fullName evidence="4">Uncharacterized protein</fullName>
    </submittedName>
</protein>
<dbReference type="Pfam" id="PF13087">
    <property type="entry name" value="AAA_12"/>
    <property type="match status" value="1"/>
</dbReference>
<dbReference type="OrthoDB" id="1726821at2759"/>
<dbReference type="Gene3D" id="3.40.50.300">
    <property type="entry name" value="P-loop containing nucleotide triphosphate hydrolases"/>
    <property type="match status" value="1"/>
</dbReference>
<dbReference type="AlphaFoldDB" id="A0A7J7MNY6"/>
<feature type="domain" description="DNA2/NAM7 helicase helicase" evidence="2">
    <location>
        <begin position="3"/>
        <end position="48"/>
    </location>
</feature>
<name>A0A7J7MNY6_9MAGN</name>
<organism evidence="4 5">
    <name type="scientific">Kingdonia uniflora</name>
    <dbReference type="NCBI Taxonomy" id="39325"/>
    <lineage>
        <taxon>Eukaryota</taxon>
        <taxon>Viridiplantae</taxon>
        <taxon>Streptophyta</taxon>
        <taxon>Embryophyta</taxon>
        <taxon>Tracheophyta</taxon>
        <taxon>Spermatophyta</taxon>
        <taxon>Magnoliopsida</taxon>
        <taxon>Ranunculales</taxon>
        <taxon>Circaeasteraceae</taxon>
        <taxon>Kingdonia</taxon>
    </lineage>
</organism>
<evidence type="ECO:0000259" key="3">
    <source>
        <dbReference type="Pfam" id="PF13087"/>
    </source>
</evidence>
<comment type="caution">
    <text evidence="4">The sequence shown here is derived from an EMBL/GenBank/DDBJ whole genome shotgun (WGS) entry which is preliminary data.</text>
</comment>
<accession>A0A7J7MNY6</accession>
<feature type="domain" description="DNA2/NAM7 helicase-like C-terminal" evidence="3">
    <location>
        <begin position="57"/>
        <end position="135"/>
    </location>
</feature>
<dbReference type="InterPro" id="IPR041679">
    <property type="entry name" value="DNA2/NAM7-like_C"/>
</dbReference>
<evidence type="ECO:0000256" key="1">
    <source>
        <dbReference type="SAM" id="MobiDB-lite"/>
    </source>
</evidence>
<evidence type="ECO:0000259" key="2">
    <source>
        <dbReference type="Pfam" id="PF13086"/>
    </source>
</evidence>
<proteinExistence type="predicted"/>
<dbReference type="Pfam" id="PF13086">
    <property type="entry name" value="AAA_11"/>
    <property type="match status" value="1"/>
</dbReference>
<dbReference type="InterPro" id="IPR041677">
    <property type="entry name" value="DNA2/NAM7_AAA_11"/>
</dbReference>
<dbReference type="EMBL" id="JACGCM010001329">
    <property type="protein sequence ID" value="KAF6156500.1"/>
    <property type="molecule type" value="Genomic_DNA"/>
</dbReference>
<evidence type="ECO:0000313" key="4">
    <source>
        <dbReference type="EMBL" id="KAF6156500.1"/>
    </source>
</evidence>
<dbReference type="InterPro" id="IPR027417">
    <property type="entry name" value="P-loop_NTPase"/>
</dbReference>